<dbReference type="InterPro" id="IPR007555">
    <property type="entry name" value="DUF499"/>
</dbReference>
<gene>
    <name evidence="3" type="ORF">A6M21_09835</name>
</gene>
<protein>
    <recommendedName>
        <fullName evidence="2">Swt1-like HEPN domain-containing protein</fullName>
    </recommendedName>
</protein>
<name>A0A1B7LEJ0_9FIRM</name>
<evidence type="ECO:0000256" key="1">
    <source>
        <dbReference type="SAM" id="MobiDB-lite"/>
    </source>
</evidence>
<comment type="caution">
    <text evidence="3">The sequence shown here is derived from an EMBL/GenBank/DDBJ whole genome shotgun (WGS) entry which is preliminary data.</text>
</comment>
<dbReference type="AlphaFoldDB" id="A0A1B7LEJ0"/>
<feature type="region of interest" description="Disordered" evidence="1">
    <location>
        <begin position="999"/>
        <end position="1048"/>
    </location>
</feature>
<accession>A0A1B7LEJ0</accession>
<evidence type="ECO:0000313" key="3">
    <source>
        <dbReference type="EMBL" id="OAT81704.1"/>
    </source>
</evidence>
<evidence type="ECO:0000259" key="2">
    <source>
        <dbReference type="Pfam" id="PF18731"/>
    </source>
</evidence>
<dbReference type="Pfam" id="PF04465">
    <property type="entry name" value="DUF499"/>
    <property type="match status" value="1"/>
</dbReference>
<proteinExistence type="predicted"/>
<reference evidence="3 4" key="1">
    <citation type="submission" date="2016-04" db="EMBL/GenBank/DDBJ databases">
        <authorList>
            <person name="Evans L.H."/>
            <person name="Alamgir A."/>
            <person name="Owens N."/>
            <person name="Weber N.D."/>
            <person name="Virtaneva K."/>
            <person name="Barbian K."/>
            <person name="Babar A."/>
            <person name="Rosenke K."/>
        </authorList>
    </citation>
    <scope>NUCLEOTIDE SEQUENCE [LARGE SCALE GENOMIC DNA]</scope>
    <source>
        <strain evidence="3 4">LMa1</strain>
    </source>
</reference>
<feature type="domain" description="Swt1-like HEPN" evidence="2">
    <location>
        <begin position="11"/>
        <end position="133"/>
    </location>
</feature>
<organism evidence="3 4">
    <name type="scientific">Desulfotomaculum copahuensis</name>
    <dbReference type="NCBI Taxonomy" id="1838280"/>
    <lineage>
        <taxon>Bacteria</taxon>
        <taxon>Bacillati</taxon>
        <taxon>Bacillota</taxon>
        <taxon>Clostridia</taxon>
        <taxon>Eubacteriales</taxon>
        <taxon>Desulfotomaculaceae</taxon>
        <taxon>Desulfotomaculum</taxon>
    </lineage>
</organism>
<dbReference type="STRING" id="1838280.A6M21_09835"/>
<dbReference type="RefSeq" id="WP_066668116.1">
    <property type="nucleotide sequence ID" value="NZ_LYVF01000158.1"/>
</dbReference>
<dbReference type="InterPro" id="IPR041650">
    <property type="entry name" value="HEPN_Swt1"/>
</dbReference>
<keyword evidence="4" id="KW-1185">Reference proteome</keyword>
<dbReference type="Pfam" id="PF18731">
    <property type="entry name" value="HEPN_Swt1"/>
    <property type="match status" value="1"/>
</dbReference>
<dbReference type="EMBL" id="LYVF01000158">
    <property type="protein sequence ID" value="OAT81704.1"/>
    <property type="molecule type" value="Genomic_DNA"/>
</dbReference>
<evidence type="ECO:0000313" key="4">
    <source>
        <dbReference type="Proteomes" id="UP000078532"/>
    </source>
</evidence>
<dbReference type="Proteomes" id="UP000078532">
    <property type="component" value="Unassembled WGS sequence"/>
</dbReference>
<dbReference type="OrthoDB" id="9757917at2"/>
<sequence length="1130" mass="126012">MSISNHERVGRGLEFLRCGLTPFIARELKSRLTGKNWWKQGVLYALSGSPGVDEALKLDGPEEERLGALDVQALLMVMWNNWNDVFQYKLGHSGRNYVSELREVRNRWAHQQPFTTDDAYRGLDTMTRLLQAVAAEEAQETDKLAHELLRQRYETETKSKLKKTIQAVTETGTTAGLKPWREVITPHPDVASGRYQKAEFAADLAKVVNGEADDEYAEPKEFFRRTFLTEGISMLLTTALKRLSGLDGDPVVQLQTSFGGGKTHTMLALYHLFGGGLSAAGMPGLEPVLNAAGVEKIPRANRAVINGVAFSPSKVHVKPDGTHVHTLWGEIAHQLGGREGYALVAEADRDGVSPGSDSLKELFDHFGPALVLIDEWVAFVRQLYRLQEILPAGSFEANMTFAQALTEGAKRSKNALVVASIPASDIETGGEGGQEALDRLQKTFGRVESSWKPAEADESFEIVRRRLFGQDLDFAARDTVLAAFMKLYQQKGEFPRECSEAAYERRLKSAYPIHPELFDRLYNDWSTLERFQRTRGVLRLMASVIHELWEREDRSLLIMPGTVPLYDQAVRYELTSHLPEKDGWAAVLDTDIDGTGSRPLAMDREIPNLGRYSACRRVARTIFMGSAPAAAAPGQKSRQQGLEEVRIKLGCVQPGESPGTFGDALRRLGEQLTYLYTNEKRYWFDTRPSVNRIAADRAERIDPGYVEEEIVGRLKKIKDRGELAGVHVASPSPGADVPDEQSARLVILRPEFTHGKDARDSRAMLKALEIFTSRSAGPRIYRNMLVFLAPDKNRVPELEQAVRQYLAWQSIKKEREEEKLNLDAFQSRQVDTRIVEMDKTIDARIKETYHWLLVPGQPDGTGPVSWEAIKLVNGSNDSIITRASKRLVRDELLISQWSPVLLKMQLDKYLWKDAPDIEIKKLWAYLSSYCYLPRLKNERVLLDAVRDGICSEDFFAYAAGIDENGRYLGLQMNTGMTTAQIYDSGLLVKVDTARAQIEADQAASERTVTGTPADGYPPDNGKADNVADDGQTVPPPGTGTNGVIPVQPVPPSRPCRFYGTVKLNTARVGRDAGRIAEEIIQHLSTLNGSELEVTLEIHAKVSPGVPEDVEKVVTENCRTLKFKAFGFEES</sequence>